<protein>
    <submittedName>
        <fullName evidence="1">Uncharacterized protein</fullName>
    </submittedName>
</protein>
<sequence length="414" mass="46720">MLEDPKFKSMMTINNGNDNFIDLSQVFYHKLGEGSNMSIDSFNSLQMSNTGGSVAMSLDNSSVGSNNDSHTRILNHQGLKRVKNSYTDALSVNRGRVHQGLSDDALARALLDTRFPTEGLENFDEWTIDLRKLSMGPAFAQGAFGKLYKGTYNGEDVAIKLLEKPENDVERGQLMEQQFQQEVMMLARLKHPNIVRFIGACRKPMVWCIVTEYAKGGSVRQFLAKRQNRSVPLKLAVKQALDVCRGMEYVHGFGLIHRDLKSDNLLISFDKSIKIADFGVARIEVQTEGMTPETGTYRWMAPEMIQHRPYTQKVDVYSFGIVLWELITGMLPFQNMTAVQAAFAVVNKGVRPTIPHDCLPVLTEIMTRCWDGNPDARPSFIEVVKMLEHAETEIMTTVRKARFRCCMSQPMTTD</sequence>
<organism evidence="1 2">
    <name type="scientific">Cichorium intybus</name>
    <name type="common">Chicory</name>
    <dbReference type="NCBI Taxonomy" id="13427"/>
    <lineage>
        <taxon>Eukaryota</taxon>
        <taxon>Viridiplantae</taxon>
        <taxon>Streptophyta</taxon>
        <taxon>Embryophyta</taxon>
        <taxon>Tracheophyta</taxon>
        <taxon>Spermatophyta</taxon>
        <taxon>Magnoliopsida</taxon>
        <taxon>eudicotyledons</taxon>
        <taxon>Gunneridae</taxon>
        <taxon>Pentapetalae</taxon>
        <taxon>asterids</taxon>
        <taxon>campanulids</taxon>
        <taxon>Asterales</taxon>
        <taxon>Asteraceae</taxon>
        <taxon>Cichorioideae</taxon>
        <taxon>Cichorieae</taxon>
        <taxon>Cichoriinae</taxon>
        <taxon>Cichorium</taxon>
    </lineage>
</organism>
<proteinExistence type="predicted"/>
<name>A0ACB9GGZ2_CICIN</name>
<comment type="caution">
    <text evidence="1">The sequence shown here is derived from an EMBL/GenBank/DDBJ whole genome shotgun (WGS) entry which is preliminary data.</text>
</comment>
<evidence type="ECO:0000313" key="1">
    <source>
        <dbReference type="EMBL" id="KAI3782313.1"/>
    </source>
</evidence>
<dbReference type="EMBL" id="CM042010">
    <property type="protein sequence ID" value="KAI3782313.1"/>
    <property type="molecule type" value="Genomic_DNA"/>
</dbReference>
<keyword evidence="2" id="KW-1185">Reference proteome</keyword>
<accession>A0ACB9GGZ2</accession>
<reference evidence="1 2" key="2">
    <citation type="journal article" date="2022" name="Mol. Ecol. Resour.">
        <title>The genomes of chicory, endive, great burdock and yacon provide insights into Asteraceae paleo-polyploidization history and plant inulin production.</title>
        <authorList>
            <person name="Fan W."/>
            <person name="Wang S."/>
            <person name="Wang H."/>
            <person name="Wang A."/>
            <person name="Jiang F."/>
            <person name="Liu H."/>
            <person name="Zhao H."/>
            <person name="Xu D."/>
            <person name="Zhang Y."/>
        </authorList>
    </citation>
    <scope>NUCLEOTIDE SEQUENCE [LARGE SCALE GENOMIC DNA]</scope>
    <source>
        <strain evidence="2">cv. Punajuju</strain>
        <tissue evidence="1">Leaves</tissue>
    </source>
</reference>
<evidence type="ECO:0000313" key="2">
    <source>
        <dbReference type="Proteomes" id="UP001055811"/>
    </source>
</evidence>
<reference evidence="2" key="1">
    <citation type="journal article" date="2022" name="Mol. Ecol. Resour.">
        <title>The genomes of chicory, endive, great burdock and yacon provide insights into Asteraceae palaeo-polyploidization history and plant inulin production.</title>
        <authorList>
            <person name="Fan W."/>
            <person name="Wang S."/>
            <person name="Wang H."/>
            <person name="Wang A."/>
            <person name="Jiang F."/>
            <person name="Liu H."/>
            <person name="Zhao H."/>
            <person name="Xu D."/>
            <person name="Zhang Y."/>
        </authorList>
    </citation>
    <scope>NUCLEOTIDE SEQUENCE [LARGE SCALE GENOMIC DNA]</scope>
    <source>
        <strain evidence="2">cv. Punajuju</strain>
    </source>
</reference>
<dbReference type="Proteomes" id="UP001055811">
    <property type="component" value="Linkage Group LG02"/>
</dbReference>
<gene>
    <name evidence="1" type="ORF">L2E82_12355</name>
</gene>